<dbReference type="InterPro" id="IPR001119">
    <property type="entry name" value="SLH_dom"/>
</dbReference>
<dbReference type="EMBL" id="PEYM01000052">
    <property type="protein sequence ID" value="PIS30601.1"/>
    <property type="molecule type" value="Genomic_DNA"/>
</dbReference>
<reference evidence="2 3" key="1">
    <citation type="submission" date="2017-09" db="EMBL/GenBank/DDBJ databases">
        <title>Depth-based differentiation of microbial function through sediment-hosted aquifers and enrichment of novel symbionts in the deep terrestrial subsurface.</title>
        <authorList>
            <person name="Probst A.J."/>
            <person name="Ladd B."/>
            <person name="Jarett J.K."/>
            <person name="Geller-Mcgrath D.E."/>
            <person name="Sieber C.M."/>
            <person name="Emerson J.B."/>
            <person name="Anantharaman K."/>
            <person name="Thomas B.C."/>
            <person name="Malmstrom R."/>
            <person name="Stieglmeier M."/>
            <person name="Klingl A."/>
            <person name="Woyke T."/>
            <person name="Ryan C.M."/>
            <person name="Banfield J.F."/>
        </authorList>
    </citation>
    <scope>NUCLEOTIDE SEQUENCE [LARGE SCALE GENOMIC DNA]</scope>
    <source>
        <strain evidence="2">CG08_land_8_20_14_0_20_45_16</strain>
    </source>
</reference>
<comment type="caution">
    <text evidence="2">The sequence shown here is derived from an EMBL/GenBank/DDBJ whole genome shotgun (WGS) entry which is preliminary data.</text>
</comment>
<name>A0A2H0XZP2_UNCSA</name>
<dbReference type="PROSITE" id="PS51272">
    <property type="entry name" value="SLH"/>
    <property type="match status" value="1"/>
</dbReference>
<gene>
    <name evidence="2" type="ORF">COT42_02560</name>
</gene>
<proteinExistence type="predicted"/>
<dbReference type="AlphaFoldDB" id="A0A2H0XZP2"/>
<dbReference type="Pfam" id="PF00395">
    <property type="entry name" value="SLH"/>
    <property type="match status" value="1"/>
</dbReference>
<dbReference type="PANTHER" id="PTHR43308">
    <property type="entry name" value="OUTER MEMBRANE PROTEIN ALPHA-RELATED"/>
    <property type="match status" value="1"/>
</dbReference>
<dbReference type="InterPro" id="IPR051465">
    <property type="entry name" value="Cell_Envelope_Struct_Comp"/>
</dbReference>
<evidence type="ECO:0000259" key="1">
    <source>
        <dbReference type="PROSITE" id="PS51272"/>
    </source>
</evidence>
<dbReference type="Proteomes" id="UP000231343">
    <property type="component" value="Unassembled WGS sequence"/>
</dbReference>
<feature type="domain" description="SLH" evidence="1">
    <location>
        <begin position="21"/>
        <end position="84"/>
    </location>
</feature>
<evidence type="ECO:0000313" key="3">
    <source>
        <dbReference type="Proteomes" id="UP000231343"/>
    </source>
</evidence>
<sequence>MPVKFLVIFSFIFLLTTPLLAQPGLKDVLSDHWASQAIAELVSLEVTAGYPDGTFRGSAPISRFEMAAFLAKLALRSGPKYQKLIHELRNEASVLKYEQQQAAFATSLSGTFTPQIKMTSTKAQAGYRLQLSMLKNFMANSWRLNLDTIDTGFNSNVNRDLATGLLDFEGRLKLDRWDWKIKVGPGPIVHTEPDNVFPAENKTVYDRPRTGVEARTRVGALDFSAGYVARQVAMSGLVGVHELTSQLGFHFGQQYLYFQPHYLFVIDGGRDVLVEAGLDWRKTNILLGYGGSGQYLRLAQKIGGWLELSYDTVSPNYRSALCQNEFIPLNNFNRYVLDGTTDLGVKITQDLSNQVGLSFKADSVAGQSEYFLWQAGLDYATSPAMTLGVFYRSYSVPSGVDQFSFAVPTNSRMVGLSLSSSF</sequence>
<protein>
    <recommendedName>
        <fullName evidence="1">SLH domain-containing protein</fullName>
    </recommendedName>
</protein>
<evidence type="ECO:0000313" key="2">
    <source>
        <dbReference type="EMBL" id="PIS30601.1"/>
    </source>
</evidence>
<accession>A0A2H0XZP2</accession>
<organism evidence="2 3">
    <name type="scientific">Candidatus Saganbacteria bacterium CG08_land_8_20_14_0_20_45_16</name>
    <dbReference type="NCBI Taxonomy" id="2014293"/>
    <lineage>
        <taxon>Bacteria</taxon>
        <taxon>Bacillati</taxon>
        <taxon>Saganbacteria</taxon>
    </lineage>
</organism>